<evidence type="ECO:0000313" key="2">
    <source>
        <dbReference type="Proteomes" id="UP001158066"/>
    </source>
</evidence>
<reference evidence="1" key="1">
    <citation type="submission" date="2017-05" db="EMBL/GenBank/DDBJ databases">
        <authorList>
            <person name="Varghese N."/>
            <person name="Submissions S."/>
        </authorList>
    </citation>
    <scope>NUCLEOTIDE SEQUENCE</scope>
    <source>
        <strain evidence="1">Su22</strain>
    </source>
</reference>
<evidence type="ECO:0000313" key="1">
    <source>
        <dbReference type="EMBL" id="SMP56541.1"/>
    </source>
</evidence>
<protein>
    <submittedName>
        <fullName evidence="1">Uncharacterized protein</fullName>
    </submittedName>
</protein>
<name>A0AA46AJ02_9CLOT</name>
<keyword evidence="2" id="KW-1185">Reference proteome</keyword>
<comment type="caution">
    <text evidence="1">The sequence shown here is derived from an EMBL/GenBank/DDBJ whole genome shotgun (WGS) entry which is preliminary data.</text>
</comment>
<dbReference type="Proteomes" id="UP001158066">
    <property type="component" value="Unassembled WGS sequence"/>
</dbReference>
<accession>A0AA46AJ02</accession>
<organism evidence="1 2">
    <name type="scientific">Anoxynatronum buryatiense</name>
    <dbReference type="NCBI Taxonomy" id="489973"/>
    <lineage>
        <taxon>Bacteria</taxon>
        <taxon>Bacillati</taxon>
        <taxon>Bacillota</taxon>
        <taxon>Clostridia</taxon>
        <taxon>Eubacteriales</taxon>
        <taxon>Clostridiaceae</taxon>
        <taxon>Anoxynatronum</taxon>
    </lineage>
</organism>
<proteinExistence type="predicted"/>
<dbReference type="RefSeq" id="WP_283409247.1">
    <property type="nucleotide sequence ID" value="NZ_FXUF01000006.1"/>
</dbReference>
<dbReference type="AlphaFoldDB" id="A0AA46AJ02"/>
<sequence>MNKENRHQTTPNLGGSQFLVNVRYQQNYSWQGSIQRLDTGETINFRSALELMTLMEAAVKQQGDRHLPETDLRNWKTQKREVKVKKKHHEQLG</sequence>
<gene>
    <name evidence="1" type="ORF">SAMN06296020_10678</name>
</gene>
<dbReference type="EMBL" id="FXUF01000006">
    <property type="protein sequence ID" value="SMP56541.1"/>
    <property type="molecule type" value="Genomic_DNA"/>
</dbReference>